<dbReference type="InterPro" id="IPR028978">
    <property type="entry name" value="Chorismate_lyase_/UTRA_dom_sf"/>
</dbReference>
<keyword evidence="1" id="KW-0805">Transcription regulation</keyword>
<dbReference type="Gene3D" id="3.40.1410.10">
    <property type="entry name" value="Chorismate lyase-like"/>
    <property type="match status" value="1"/>
</dbReference>
<feature type="domain" description="HTH gntR-type" evidence="4">
    <location>
        <begin position="6"/>
        <end position="74"/>
    </location>
</feature>
<protein>
    <submittedName>
        <fullName evidence="5">GntR family transcriptional regulator</fullName>
    </submittedName>
</protein>
<dbReference type="RefSeq" id="WP_123821669.1">
    <property type="nucleotide sequence ID" value="NZ_RKQG01000004.1"/>
</dbReference>
<dbReference type="Pfam" id="PF00392">
    <property type="entry name" value="GntR"/>
    <property type="match status" value="1"/>
</dbReference>
<evidence type="ECO:0000259" key="4">
    <source>
        <dbReference type="PROSITE" id="PS50949"/>
    </source>
</evidence>
<evidence type="ECO:0000256" key="2">
    <source>
        <dbReference type="ARBA" id="ARBA00023125"/>
    </source>
</evidence>
<dbReference type="InterPro" id="IPR011663">
    <property type="entry name" value="UTRA"/>
</dbReference>
<dbReference type="InterPro" id="IPR000524">
    <property type="entry name" value="Tscrpt_reg_HTH_GntR"/>
</dbReference>
<dbReference type="InterPro" id="IPR050679">
    <property type="entry name" value="Bact_HTH_transcr_reg"/>
</dbReference>
<accession>A0A3N4RJV8</accession>
<gene>
    <name evidence="5" type="ORF">EDD38_7465</name>
</gene>
<organism evidence="5 6">
    <name type="scientific">Kitasatospora cineracea</name>
    <dbReference type="NCBI Taxonomy" id="88074"/>
    <lineage>
        <taxon>Bacteria</taxon>
        <taxon>Bacillati</taxon>
        <taxon>Actinomycetota</taxon>
        <taxon>Actinomycetes</taxon>
        <taxon>Kitasatosporales</taxon>
        <taxon>Streptomycetaceae</taxon>
        <taxon>Kitasatospora</taxon>
    </lineage>
</organism>
<dbReference type="InterPro" id="IPR036388">
    <property type="entry name" value="WH-like_DNA-bd_sf"/>
</dbReference>
<dbReference type="Gene3D" id="1.10.10.10">
    <property type="entry name" value="Winged helix-like DNA-binding domain superfamily/Winged helix DNA-binding domain"/>
    <property type="match status" value="1"/>
</dbReference>
<sequence>MNSERGPGYADIAGHYRQLISDGELRPGDALPSLREVCEQFNVSITTANRAFGLLKAEGLTIARPGIGTVVASRQAAVSTGAARIDRLERTGKEYQPGETSTRHRAVRIHCSDPSIAELLGINLDDEVVMRYRVFTKNGAPTSVGYSYIHIRALETVPELLQQGSLKPFWHKTYKERTGLAISRSPERRTARIATPDELAVLETSLPSRAVAAAVLVTRTTFHDESGPIEVWEDIWAPGHWQEDGQ</sequence>
<dbReference type="PROSITE" id="PS50949">
    <property type="entry name" value="HTH_GNTR"/>
    <property type="match status" value="1"/>
</dbReference>
<keyword evidence="2" id="KW-0238">DNA-binding</keyword>
<dbReference type="GO" id="GO:0003700">
    <property type="term" value="F:DNA-binding transcription factor activity"/>
    <property type="evidence" value="ECO:0007669"/>
    <property type="project" value="InterPro"/>
</dbReference>
<dbReference type="PANTHER" id="PTHR44846:SF17">
    <property type="entry name" value="GNTR-FAMILY TRANSCRIPTIONAL REGULATOR"/>
    <property type="match status" value="1"/>
</dbReference>
<keyword evidence="6" id="KW-1185">Reference proteome</keyword>
<evidence type="ECO:0000256" key="1">
    <source>
        <dbReference type="ARBA" id="ARBA00023015"/>
    </source>
</evidence>
<dbReference type="Proteomes" id="UP000266906">
    <property type="component" value="Unassembled WGS sequence"/>
</dbReference>
<evidence type="ECO:0000313" key="6">
    <source>
        <dbReference type="Proteomes" id="UP000266906"/>
    </source>
</evidence>
<dbReference type="SUPFAM" id="SSF46785">
    <property type="entry name" value="Winged helix' DNA-binding domain"/>
    <property type="match status" value="1"/>
</dbReference>
<evidence type="ECO:0000256" key="3">
    <source>
        <dbReference type="ARBA" id="ARBA00023163"/>
    </source>
</evidence>
<dbReference type="SMART" id="SM00345">
    <property type="entry name" value="HTH_GNTR"/>
    <property type="match status" value="1"/>
</dbReference>
<dbReference type="SMART" id="SM00866">
    <property type="entry name" value="UTRA"/>
    <property type="match status" value="1"/>
</dbReference>
<keyword evidence="3" id="KW-0804">Transcription</keyword>
<dbReference type="CDD" id="cd07377">
    <property type="entry name" value="WHTH_GntR"/>
    <property type="match status" value="1"/>
</dbReference>
<dbReference type="GO" id="GO:0045892">
    <property type="term" value="P:negative regulation of DNA-templated transcription"/>
    <property type="evidence" value="ECO:0007669"/>
    <property type="project" value="TreeGrafter"/>
</dbReference>
<evidence type="ECO:0000313" key="5">
    <source>
        <dbReference type="EMBL" id="RPE27320.1"/>
    </source>
</evidence>
<dbReference type="AlphaFoldDB" id="A0A3N4RJV8"/>
<dbReference type="SUPFAM" id="SSF64288">
    <property type="entry name" value="Chorismate lyase-like"/>
    <property type="match status" value="1"/>
</dbReference>
<name>A0A3N4RJV8_9ACTN</name>
<dbReference type="EMBL" id="RKQG01000004">
    <property type="protein sequence ID" value="RPE27320.1"/>
    <property type="molecule type" value="Genomic_DNA"/>
</dbReference>
<dbReference type="GO" id="GO:0003677">
    <property type="term" value="F:DNA binding"/>
    <property type="evidence" value="ECO:0007669"/>
    <property type="project" value="UniProtKB-KW"/>
</dbReference>
<reference evidence="5 6" key="1">
    <citation type="submission" date="2018-11" db="EMBL/GenBank/DDBJ databases">
        <title>Sequencing the genomes of 1000 actinobacteria strains.</title>
        <authorList>
            <person name="Klenk H.-P."/>
        </authorList>
    </citation>
    <scope>NUCLEOTIDE SEQUENCE [LARGE SCALE GENOMIC DNA]</scope>
    <source>
        <strain evidence="5 6">DSM 44781</strain>
    </source>
</reference>
<comment type="caution">
    <text evidence="5">The sequence shown here is derived from an EMBL/GenBank/DDBJ whole genome shotgun (WGS) entry which is preliminary data.</text>
</comment>
<dbReference type="PANTHER" id="PTHR44846">
    <property type="entry name" value="MANNOSYL-D-GLYCERATE TRANSPORT/METABOLISM SYSTEM REPRESSOR MNGR-RELATED"/>
    <property type="match status" value="1"/>
</dbReference>
<dbReference type="Pfam" id="PF07702">
    <property type="entry name" value="UTRA"/>
    <property type="match status" value="1"/>
</dbReference>
<proteinExistence type="predicted"/>
<dbReference type="InterPro" id="IPR036390">
    <property type="entry name" value="WH_DNA-bd_sf"/>
</dbReference>